<dbReference type="EMBL" id="JACDTQ010000495">
    <property type="protein sequence ID" value="KAF5927985.1"/>
    <property type="molecule type" value="Genomic_DNA"/>
</dbReference>
<comment type="caution">
    <text evidence="1">The sequence shown here is derived from an EMBL/GenBank/DDBJ whole genome shotgun (WGS) entry which is preliminary data.</text>
</comment>
<name>A0A7J7FIS1_DICBM</name>
<protein>
    <submittedName>
        <fullName evidence="1">Uncharacterized protein</fullName>
    </submittedName>
</protein>
<proteinExistence type="predicted"/>
<organism evidence="1 2">
    <name type="scientific">Diceros bicornis minor</name>
    <name type="common">South-central black rhinoceros</name>
    <dbReference type="NCBI Taxonomy" id="77932"/>
    <lineage>
        <taxon>Eukaryota</taxon>
        <taxon>Metazoa</taxon>
        <taxon>Chordata</taxon>
        <taxon>Craniata</taxon>
        <taxon>Vertebrata</taxon>
        <taxon>Euteleostomi</taxon>
        <taxon>Mammalia</taxon>
        <taxon>Eutheria</taxon>
        <taxon>Laurasiatheria</taxon>
        <taxon>Perissodactyla</taxon>
        <taxon>Rhinocerotidae</taxon>
        <taxon>Diceros</taxon>
    </lineage>
</organism>
<feature type="non-terminal residue" evidence="1">
    <location>
        <position position="1"/>
    </location>
</feature>
<dbReference type="AlphaFoldDB" id="A0A7J7FIS1"/>
<dbReference type="SUPFAM" id="SSF51430">
    <property type="entry name" value="NAD(P)-linked oxidoreductase"/>
    <property type="match status" value="1"/>
</dbReference>
<evidence type="ECO:0000313" key="2">
    <source>
        <dbReference type="Proteomes" id="UP000551758"/>
    </source>
</evidence>
<accession>A0A7J7FIS1</accession>
<dbReference type="InterPro" id="IPR036812">
    <property type="entry name" value="NAD(P)_OxRdtase_dom_sf"/>
</dbReference>
<dbReference type="Gene3D" id="3.20.20.100">
    <property type="entry name" value="NADP-dependent oxidoreductase domain"/>
    <property type="match status" value="1"/>
</dbReference>
<keyword evidence="2" id="KW-1185">Reference proteome</keyword>
<reference evidence="1 2" key="1">
    <citation type="journal article" date="2020" name="Mol. Biol. Evol.">
        <title>Interspecific Gene Flow and the Evolution of Specialization in Black and White Rhinoceros.</title>
        <authorList>
            <person name="Moodley Y."/>
            <person name="Westbury M.V."/>
            <person name="Russo I.M."/>
            <person name="Gopalakrishnan S."/>
            <person name="Rakotoarivelo A."/>
            <person name="Olsen R.A."/>
            <person name="Prost S."/>
            <person name="Tunstall T."/>
            <person name="Ryder O.A."/>
            <person name="Dalen L."/>
            <person name="Bruford M.W."/>
        </authorList>
    </citation>
    <scope>NUCLEOTIDE SEQUENCE [LARGE SCALE GENOMIC DNA]</scope>
    <source>
        <strain evidence="1">SBR-YM</strain>
        <tissue evidence="1">Skin</tissue>
    </source>
</reference>
<gene>
    <name evidence="1" type="ORF">HPG69_014143</name>
</gene>
<sequence length="121" mass="13669">YACLDQKELKDSRWRDSSFILESLTSAIQAPPIFFWLVKIKSAGALSFTQLSEGKEGKRESVRDINHSRSVTLNDGNFRSELVFDTFASDESKAGATAKMAIDVGFHHINVAYFYQNEEEI</sequence>
<evidence type="ECO:0000313" key="1">
    <source>
        <dbReference type="EMBL" id="KAF5927985.1"/>
    </source>
</evidence>
<dbReference type="Proteomes" id="UP000551758">
    <property type="component" value="Unassembled WGS sequence"/>
</dbReference>